<organism evidence="2 3">
    <name type="scientific">Marinobacter nanhaiticus D15-8W</name>
    <dbReference type="NCBI Taxonomy" id="626887"/>
    <lineage>
        <taxon>Bacteria</taxon>
        <taxon>Pseudomonadati</taxon>
        <taxon>Pseudomonadota</taxon>
        <taxon>Gammaproteobacteria</taxon>
        <taxon>Pseudomonadales</taxon>
        <taxon>Marinobacteraceae</taxon>
        <taxon>Marinobacter</taxon>
    </lineage>
</organism>
<keyword evidence="1" id="KW-1133">Transmembrane helix</keyword>
<dbReference type="PATRIC" id="fig|626887.3.peg.2219"/>
<evidence type="ECO:0000313" key="2">
    <source>
        <dbReference type="EMBL" id="ENO15888.1"/>
    </source>
</evidence>
<dbReference type="OrthoDB" id="6904738at2"/>
<accession>N6X479</accession>
<feature type="transmembrane region" description="Helical" evidence="1">
    <location>
        <begin position="59"/>
        <end position="79"/>
    </location>
</feature>
<keyword evidence="1" id="KW-0812">Transmembrane</keyword>
<comment type="caution">
    <text evidence="2">The sequence shown here is derived from an EMBL/GenBank/DDBJ whole genome shotgun (WGS) entry which is preliminary data.</text>
</comment>
<dbReference type="Proteomes" id="UP000013165">
    <property type="component" value="Unassembled WGS sequence"/>
</dbReference>
<protein>
    <submittedName>
        <fullName evidence="2">Uncharacterized protein</fullName>
    </submittedName>
</protein>
<feature type="transmembrane region" description="Helical" evidence="1">
    <location>
        <begin position="32"/>
        <end position="53"/>
    </location>
</feature>
<gene>
    <name evidence="2" type="ORF">J057_11066</name>
</gene>
<proteinExistence type="predicted"/>
<reference evidence="2 3" key="1">
    <citation type="journal article" date="2013" name="Genome Announc.">
        <title>Genome Sequence of the Polycyclic Aromatic Hydrocarbon-Degrading Bacterium Strain Marinobacter nanhaiticus D15-8WT.</title>
        <authorList>
            <person name="Cui Z."/>
            <person name="Gao W."/>
            <person name="Li Q."/>
            <person name="Xu G."/>
            <person name="Zheng L."/>
        </authorList>
    </citation>
    <scope>NUCLEOTIDE SEQUENCE [LARGE SCALE GENOMIC DNA]</scope>
    <source>
        <strain evidence="2 3">D15-8W</strain>
    </source>
</reference>
<dbReference type="STRING" id="626887.J057_11066"/>
<keyword evidence="3" id="KW-1185">Reference proteome</keyword>
<sequence>MKDFCRKLFRPLLDFFDSGEIPQGYRPSHRKILLAMGALFFTLSAASLFFALLVGSVGALIPILFFLAVSVVCGVIGWLGSDGAVARIWGIK</sequence>
<name>N6X479_9GAMM</name>
<dbReference type="EMBL" id="APLQ01000011">
    <property type="protein sequence ID" value="ENO15888.1"/>
    <property type="molecule type" value="Genomic_DNA"/>
</dbReference>
<dbReference type="HOGENOM" id="CLU_2409787_0_0_6"/>
<keyword evidence="1" id="KW-0472">Membrane</keyword>
<dbReference type="AlphaFoldDB" id="N6X479"/>
<evidence type="ECO:0000313" key="3">
    <source>
        <dbReference type="Proteomes" id="UP000013165"/>
    </source>
</evidence>
<dbReference type="RefSeq" id="WP_004580178.1">
    <property type="nucleotide sequence ID" value="NZ_AP028878.1"/>
</dbReference>
<evidence type="ECO:0000256" key="1">
    <source>
        <dbReference type="SAM" id="Phobius"/>
    </source>
</evidence>